<dbReference type="Gene3D" id="1.25.40.20">
    <property type="entry name" value="Ankyrin repeat-containing domain"/>
    <property type="match status" value="2"/>
</dbReference>
<dbReference type="InterPro" id="IPR013761">
    <property type="entry name" value="SAM/pointed_sf"/>
</dbReference>
<reference evidence="5 6" key="1">
    <citation type="journal article" date="2014" name="Genome Biol. Evol.">
        <title>The secreted proteins of Achlya hypogyna and Thraustotheca clavata identify the ancestral oomycete secretome and reveal gene acquisitions by horizontal gene transfer.</title>
        <authorList>
            <person name="Misner I."/>
            <person name="Blouin N."/>
            <person name="Leonard G."/>
            <person name="Richards T.A."/>
            <person name="Lane C.E."/>
        </authorList>
    </citation>
    <scope>NUCLEOTIDE SEQUENCE [LARGE SCALE GENOMIC DNA]</scope>
    <source>
        <strain evidence="5 6">ATCC 34112</strain>
    </source>
</reference>
<dbReference type="PROSITE" id="PS50105">
    <property type="entry name" value="SAM_DOMAIN"/>
    <property type="match status" value="1"/>
</dbReference>
<feature type="domain" description="SAM" evidence="4">
    <location>
        <begin position="163"/>
        <end position="219"/>
    </location>
</feature>
<keyword evidence="6" id="KW-1185">Reference proteome</keyword>
<proteinExistence type="predicted"/>
<evidence type="ECO:0000313" key="6">
    <source>
        <dbReference type="Proteomes" id="UP000243217"/>
    </source>
</evidence>
<sequence>MLDAFLQKHDYSSIINEFGQHERTALMLASAWNAHHAVSLLLRRGANVNMKDPDGNTALHLAAENNAKKCLHLLLKANCMLDEQNIWGLTALHIAAAEGSVECTKALLISGARTDITTYENHTTALDEAMKEGQKSIVRLLREWDPSWSNRLRQSSTPTLPTWSIAQVAKFLQKLTLSQYTPAFAHADGLTLMQLTEDDLEHKYGMTRIAHRIRLLEAIAIEQLSIPSSSYIDDECKPLPPSDLDKRPKLPPIAL</sequence>
<dbReference type="Proteomes" id="UP000243217">
    <property type="component" value="Unassembled WGS sequence"/>
</dbReference>
<evidence type="ECO:0000256" key="3">
    <source>
        <dbReference type="PROSITE-ProRule" id="PRU00023"/>
    </source>
</evidence>
<evidence type="ECO:0000256" key="2">
    <source>
        <dbReference type="ARBA" id="ARBA00023043"/>
    </source>
</evidence>
<name>A0A1W0AAG7_9STRA</name>
<evidence type="ECO:0000259" key="4">
    <source>
        <dbReference type="PROSITE" id="PS50105"/>
    </source>
</evidence>
<dbReference type="PANTHER" id="PTHR24198">
    <property type="entry name" value="ANKYRIN REPEAT AND PROTEIN KINASE DOMAIN-CONTAINING PROTEIN"/>
    <property type="match status" value="1"/>
</dbReference>
<evidence type="ECO:0000256" key="1">
    <source>
        <dbReference type="ARBA" id="ARBA00022737"/>
    </source>
</evidence>
<dbReference type="InterPro" id="IPR002110">
    <property type="entry name" value="Ankyrin_rpt"/>
</dbReference>
<comment type="caution">
    <text evidence="5">The sequence shown here is derived from an EMBL/GenBank/DDBJ whole genome shotgun (WGS) entry which is preliminary data.</text>
</comment>
<dbReference type="EMBL" id="JNBS01000255">
    <property type="protein sequence ID" value="OQS07283.1"/>
    <property type="molecule type" value="Genomic_DNA"/>
</dbReference>
<dbReference type="InterPro" id="IPR001660">
    <property type="entry name" value="SAM"/>
</dbReference>
<gene>
    <name evidence="5" type="ORF">THRCLA_00711</name>
</gene>
<organism evidence="5 6">
    <name type="scientific">Thraustotheca clavata</name>
    <dbReference type="NCBI Taxonomy" id="74557"/>
    <lineage>
        <taxon>Eukaryota</taxon>
        <taxon>Sar</taxon>
        <taxon>Stramenopiles</taxon>
        <taxon>Oomycota</taxon>
        <taxon>Saprolegniomycetes</taxon>
        <taxon>Saprolegniales</taxon>
        <taxon>Achlyaceae</taxon>
        <taxon>Thraustotheca</taxon>
    </lineage>
</organism>
<feature type="repeat" description="ANK" evidence="3">
    <location>
        <begin position="21"/>
        <end position="53"/>
    </location>
</feature>
<dbReference type="AlphaFoldDB" id="A0A1W0AAG7"/>
<dbReference type="PROSITE" id="PS50297">
    <property type="entry name" value="ANK_REP_REGION"/>
    <property type="match status" value="3"/>
</dbReference>
<dbReference type="SMART" id="SM00454">
    <property type="entry name" value="SAM"/>
    <property type="match status" value="1"/>
</dbReference>
<dbReference type="PROSITE" id="PS50088">
    <property type="entry name" value="ANK_REPEAT"/>
    <property type="match status" value="3"/>
</dbReference>
<dbReference type="Pfam" id="PF00536">
    <property type="entry name" value="SAM_1"/>
    <property type="match status" value="1"/>
</dbReference>
<dbReference type="Pfam" id="PF12796">
    <property type="entry name" value="Ank_2"/>
    <property type="match status" value="2"/>
</dbReference>
<keyword evidence="2 3" id="KW-0040">ANK repeat</keyword>
<feature type="repeat" description="ANK" evidence="3">
    <location>
        <begin position="87"/>
        <end position="119"/>
    </location>
</feature>
<dbReference type="STRING" id="74557.A0A1W0AAG7"/>
<dbReference type="OrthoDB" id="9995210at2759"/>
<dbReference type="SUPFAM" id="SSF47769">
    <property type="entry name" value="SAM/Pointed domain"/>
    <property type="match status" value="1"/>
</dbReference>
<keyword evidence="1" id="KW-0677">Repeat</keyword>
<dbReference type="SMART" id="SM00248">
    <property type="entry name" value="ANK"/>
    <property type="match status" value="4"/>
</dbReference>
<accession>A0A1W0AAG7</accession>
<dbReference type="SUPFAM" id="SSF48403">
    <property type="entry name" value="Ankyrin repeat"/>
    <property type="match status" value="1"/>
</dbReference>
<feature type="repeat" description="ANK" evidence="3">
    <location>
        <begin position="54"/>
        <end position="86"/>
    </location>
</feature>
<dbReference type="Gene3D" id="1.10.150.50">
    <property type="entry name" value="Transcription Factor, Ets-1"/>
    <property type="match status" value="1"/>
</dbReference>
<protein>
    <recommendedName>
        <fullName evidence="4">SAM domain-containing protein</fullName>
    </recommendedName>
</protein>
<dbReference type="InterPro" id="IPR036770">
    <property type="entry name" value="Ankyrin_rpt-contain_sf"/>
</dbReference>
<evidence type="ECO:0000313" key="5">
    <source>
        <dbReference type="EMBL" id="OQS07283.1"/>
    </source>
</evidence>
<dbReference type="PANTHER" id="PTHR24198:SF165">
    <property type="entry name" value="ANKYRIN REPEAT-CONTAINING PROTEIN-RELATED"/>
    <property type="match status" value="1"/>
</dbReference>